<dbReference type="InterPro" id="IPR007165">
    <property type="entry name" value="Phage_holin_4_2"/>
</dbReference>
<keyword evidence="1" id="KW-0812">Transmembrane</keyword>
<accession>A0ABU1UKF0</accession>
<keyword evidence="3" id="KW-1185">Reference proteome</keyword>
<name>A0ABU1UKF0_9ACTN</name>
<proteinExistence type="predicted"/>
<protein>
    <submittedName>
        <fullName evidence="2">Membrane protein</fullName>
    </submittedName>
</protein>
<sequence length="127" mass="13639">MPKFLTTWILSSASLAIAAQLLGTHMNIGEGDSTTARVVSIAIVGAIFAVINTFVAPVIKTLSLPFIIITLGFALLVINALLLLLTEWLTDKLDVSYFFVDGFWWAVLGAVVISLVNTVLGAFTNKK</sequence>
<dbReference type="Pfam" id="PF04020">
    <property type="entry name" value="Phage_holin_4_2"/>
    <property type="match status" value="1"/>
</dbReference>
<evidence type="ECO:0000313" key="2">
    <source>
        <dbReference type="EMBL" id="MDR7085648.1"/>
    </source>
</evidence>
<dbReference type="EMBL" id="JAVDWH010000001">
    <property type="protein sequence ID" value="MDR7085648.1"/>
    <property type="molecule type" value="Genomic_DNA"/>
</dbReference>
<dbReference type="PANTHER" id="PTHR37309">
    <property type="entry name" value="SLR0284 PROTEIN"/>
    <property type="match status" value="1"/>
</dbReference>
<feature type="transmembrane region" description="Helical" evidence="1">
    <location>
        <begin position="62"/>
        <end position="83"/>
    </location>
</feature>
<evidence type="ECO:0000313" key="3">
    <source>
        <dbReference type="Proteomes" id="UP001257739"/>
    </source>
</evidence>
<feature type="transmembrane region" description="Helical" evidence="1">
    <location>
        <begin position="103"/>
        <end position="123"/>
    </location>
</feature>
<gene>
    <name evidence="2" type="ORF">J2X11_000487</name>
</gene>
<evidence type="ECO:0000256" key="1">
    <source>
        <dbReference type="SAM" id="Phobius"/>
    </source>
</evidence>
<dbReference type="RefSeq" id="WP_309966355.1">
    <property type="nucleotide sequence ID" value="NZ_JAVDWH010000001.1"/>
</dbReference>
<feature type="transmembrane region" description="Helical" evidence="1">
    <location>
        <begin position="34"/>
        <end position="55"/>
    </location>
</feature>
<comment type="caution">
    <text evidence="2">The sequence shown here is derived from an EMBL/GenBank/DDBJ whole genome shotgun (WGS) entry which is preliminary data.</text>
</comment>
<keyword evidence="1" id="KW-1133">Transmembrane helix</keyword>
<dbReference type="Proteomes" id="UP001257739">
    <property type="component" value="Unassembled WGS sequence"/>
</dbReference>
<keyword evidence="1" id="KW-0472">Membrane</keyword>
<reference evidence="2 3" key="1">
    <citation type="submission" date="2023-07" db="EMBL/GenBank/DDBJ databases">
        <title>Sorghum-associated microbial communities from plants grown in Nebraska, USA.</title>
        <authorList>
            <person name="Schachtman D."/>
        </authorList>
    </citation>
    <scope>NUCLEOTIDE SEQUENCE [LARGE SCALE GENOMIC DNA]</scope>
    <source>
        <strain evidence="2 3">BE248</strain>
    </source>
</reference>
<organism evidence="2 3">
    <name type="scientific">Aeromicrobium panaciterrae</name>
    <dbReference type="NCBI Taxonomy" id="363861"/>
    <lineage>
        <taxon>Bacteria</taxon>
        <taxon>Bacillati</taxon>
        <taxon>Actinomycetota</taxon>
        <taxon>Actinomycetes</taxon>
        <taxon>Propionibacteriales</taxon>
        <taxon>Nocardioidaceae</taxon>
        <taxon>Aeromicrobium</taxon>
    </lineage>
</organism>
<dbReference type="PANTHER" id="PTHR37309:SF1">
    <property type="entry name" value="SLR0284 PROTEIN"/>
    <property type="match status" value="1"/>
</dbReference>